<dbReference type="EMBL" id="LSDA01000018">
    <property type="protein sequence ID" value="KXB60150.1"/>
    <property type="molecule type" value="Genomic_DNA"/>
</dbReference>
<keyword evidence="3 5" id="KW-1133">Transmembrane helix</keyword>
<comment type="caution">
    <text evidence="6">The sequence shown here is derived from an EMBL/GenBank/DDBJ whole genome shotgun (WGS) entry which is preliminary data.</text>
</comment>
<sequence>MQKNTVKETCIVNSIVLFILIVSFSITLFITDKLGYYIMMSVSFILLLTHSKKAFLSVSVKYLFLLLLLHLLGKLPYELGVASFIGLLLIGIKLFPIFVLGRILISLSPLTIMSSLRKIGIPNDFNLSIATGLRFMSEMEIRIKEIRNGMKVRGLRISLVHPVRSFELYLIPLMYKCLHVSETLTSSIISKGAEYKIKKTSYNPTKYNFFDLICLVVAFYLVWRLF</sequence>
<feature type="transmembrane region" description="Helical" evidence="5">
    <location>
        <begin position="54"/>
        <end position="73"/>
    </location>
</feature>
<gene>
    <name evidence="6" type="ORF">HMPREF1866_00687</name>
</gene>
<evidence type="ECO:0000256" key="5">
    <source>
        <dbReference type="SAM" id="Phobius"/>
    </source>
</evidence>
<dbReference type="Proteomes" id="UP000070394">
    <property type="component" value="Unassembled WGS sequence"/>
</dbReference>
<dbReference type="OrthoDB" id="3173389at2"/>
<accession>A0A133ZXL6</accession>
<evidence type="ECO:0000256" key="2">
    <source>
        <dbReference type="ARBA" id="ARBA00022692"/>
    </source>
</evidence>
<dbReference type="GO" id="GO:0005886">
    <property type="term" value="C:plasma membrane"/>
    <property type="evidence" value="ECO:0007669"/>
    <property type="project" value="UniProtKB-ARBA"/>
</dbReference>
<feature type="transmembrane region" description="Helical" evidence="5">
    <location>
        <begin position="34"/>
        <end position="49"/>
    </location>
</feature>
<dbReference type="STRING" id="467210.HMPREF1866_00687"/>
<feature type="transmembrane region" description="Helical" evidence="5">
    <location>
        <begin position="207"/>
        <end position="223"/>
    </location>
</feature>
<evidence type="ECO:0000256" key="4">
    <source>
        <dbReference type="ARBA" id="ARBA00023136"/>
    </source>
</evidence>
<proteinExistence type="predicted"/>
<dbReference type="AlphaFoldDB" id="A0A133ZXL6"/>
<evidence type="ECO:0000313" key="6">
    <source>
        <dbReference type="EMBL" id="KXB60150.1"/>
    </source>
</evidence>
<dbReference type="PATRIC" id="fig|467210.3.peg.678"/>
<evidence type="ECO:0000313" key="7">
    <source>
        <dbReference type="Proteomes" id="UP000070394"/>
    </source>
</evidence>
<dbReference type="CDD" id="cd16914">
    <property type="entry name" value="EcfT"/>
    <property type="match status" value="1"/>
</dbReference>
<reference evidence="7" key="1">
    <citation type="submission" date="2016-01" db="EMBL/GenBank/DDBJ databases">
        <authorList>
            <person name="Mitreva M."/>
            <person name="Pepin K.H."/>
            <person name="Mihindukulasuriya K.A."/>
            <person name="Fulton R."/>
            <person name="Fronick C."/>
            <person name="O'Laughlin M."/>
            <person name="Miner T."/>
            <person name="Herter B."/>
            <person name="Rosa B.A."/>
            <person name="Cordes M."/>
            <person name="Tomlinson C."/>
            <person name="Wollam A."/>
            <person name="Palsikar V.B."/>
            <person name="Mardis E.R."/>
            <person name="Wilson R.K."/>
        </authorList>
    </citation>
    <scope>NUCLEOTIDE SEQUENCE [LARGE SCALE GENOMIC DNA]</scope>
    <source>
        <strain evidence="7">DNF00896</strain>
    </source>
</reference>
<comment type="subcellular location">
    <subcellularLocation>
        <location evidence="1">Membrane</location>
        <topology evidence="1">Multi-pass membrane protein</topology>
    </subcellularLocation>
</comment>
<dbReference type="InterPro" id="IPR003339">
    <property type="entry name" value="ABC/ECF_trnsptr_transmembrane"/>
</dbReference>
<feature type="transmembrane region" description="Helical" evidence="5">
    <location>
        <begin position="79"/>
        <end position="105"/>
    </location>
</feature>
<dbReference type="RefSeq" id="WP_060930613.1">
    <property type="nucleotide sequence ID" value="NZ_KQ959780.1"/>
</dbReference>
<evidence type="ECO:0000256" key="3">
    <source>
        <dbReference type="ARBA" id="ARBA00022989"/>
    </source>
</evidence>
<keyword evidence="4 5" id="KW-0472">Membrane</keyword>
<keyword evidence="7" id="KW-1185">Reference proteome</keyword>
<protein>
    <submittedName>
        <fullName evidence="6">Cobalt transport protein</fullName>
    </submittedName>
</protein>
<keyword evidence="2 5" id="KW-0812">Transmembrane</keyword>
<name>A0A133ZXL6_9FIRM</name>
<organism evidence="6 7">
    <name type="scientific">Lachnoanaerobaculum saburreum</name>
    <dbReference type="NCBI Taxonomy" id="467210"/>
    <lineage>
        <taxon>Bacteria</taxon>
        <taxon>Bacillati</taxon>
        <taxon>Bacillota</taxon>
        <taxon>Clostridia</taxon>
        <taxon>Lachnospirales</taxon>
        <taxon>Lachnospiraceae</taxon>
        <taxon>Lachnoanaerobaculum</taxon>
    </lineage>
</organism>
<feature type="transmembrane region" description="Helical" evidence="5">
    <location>
        <begin position="9"/>
        <end position="28"/>
    </location>
</feature>
<evidence type="ECO:0000256" key="1">
    <source>
        <dbReference type="ARBA" id="ARBA00004141"/>
    </source>
</evidence>